<proteinExistence type="predicted"/>
<accession>X1TJN8</accession>
<organism evidence="1">
    <name type="scientific">marine sediment metagenome</name>
    <dbReference type="NCBI Taxonomy" id="412755"/>
    <lineage>
        <taxon>unclassified sequences</taxon>
        <taxon>metagenomes</taxon>
        <taxon>ecological metagenomes</taxon>
    </lineage>
</organism>
<reference evidence="1" key="1">
    <citation type="journal article" date="2014" name="Front. Microbiol.">
        <title>High frequency of phylogenetically diverse reductive dehalogenase-homologous genes in deep subseafloor sedimentary metagenomes.</title>
        <authorList>
            <person name="Kawai M."/>
            <person name="Futagami T."/>
            <person name="Toyoda A."/>
            <person name="Takaki Y."/>
            <person name="Nishi S."/>
            <person name="Hori S."/>
            <person name="Arai W."/>
            <person name="Tsubouchi T."/>
            <person name="Morono Y."/>
            <person name="Uchiyama I."/>
            <person name="Ito T."/>
            <person name="Fujiyama A."/>
            <person name="Inagaki F."/>
            <person name="Takami H."/>
        </authorList>
    </citation>
    <scope>NUCLEOTIDE SEQUENCE</scope>
    <source>
        <strain evidence="1">Expedition CK06-06</strain>
    </source>
</reference>
<comment type="caution">
    <text evidence="1">The sequence shown here is derived from an EMBL/GenBank/DDBJ whole genome shotgun (WGS) entry which is preliminary data.</text>
</comment>
<name>X1TJN8_9ZZZZ</name>
<protein>
    <submittedName>
        <fullName evidence="1">Uncharacterized protein</fullName>
    </submittedName>
</protein>
<dbReference type="EMBL" id="BARW01029076">
    <property type="protein sequence ID" value="GAJ05459.1"/>
    <property type="molecule type" value="Genomic_DNA"/>
</dbReference>
<evidence type="ECO:0000313" key="1">
    <source>
        <dbReference type="EMBL" id="GAJ05459.1"/>
    </source>
</evidence>
<sequence>MKIILETLKVTKYFYELRLEKEGLTERERDKYLKALKIIEKIIKGKERSGEKRKNKRFIANEFVLINK</sequence>
<dbReference type="AlphaFoldDB" id="X1TJN8"/>
<gene>
    <name evidence="1" type="ORF">S12H4_46796</name>
</gene>